<feature type="active site" evidence="13">
    <location>
        <position position="79"/>
    </location>
</feature>
<name>A0A1G1WS38_9BACT</name>
<keyword evidence="4 13" id="KW-0479">Metal-binding</keyword>
<dbReference type="Pfam" id="PF02075">
    <property type="entry name" value="RuvC"/>
    <property type="match status" value="1"/>
</dbReference>
<dbReference type="HAMAP" id="MF_00034">
    <property type="entry name" value="RuvC"/>
    <property type="match status" value="1"/>
</dbReference>
<dbReference type="FunFam" id="3.30.420.10:FF:000002">
    <property type="entry name" value="Crossover junction endodeoxyribonuclease RuvC"/>
    <property type="match status" value="1"/>
</dbReference>
<keyword evidence="3 13" id="KW-0540">Nuclease</keyword>
<evidence type="ECO:0000256" key="7">
    <source>
        <dbReference type="ARBA" id="ARBA00022801"/>
    </source>
</evidence>
<dbReference type="EC" id="3.1.21.10" evidence="13"/>
<dbReference type="GO" id="GO:0006310">
    <property type="term" value="P:DNA recombination"/>
    <property type="evidence" value="ECO:0007669"/>
    <property type="project" value="UniProtKB-UniRule"/>
</dbReference>
<keyword evidence="8 13" id="KW-0460">Magnesium</keyword>
<sequence length="182" mass="19872">MLIIGIDPGTATTGWGIIEIQDTKSKIKNAKANGRPIKLVDFGCIVTEPTSEMGERLLILRTALRSLIKTHQPHLMVIEKLFFGANSTSALSVGQARGVVLLVASENKVNVSEYTGLEVKLSVAGHGRADKNTVQTAVRKHLNVRKLPNPKDHHGKEVFRFRDDAYDAVAAAICYVIKSENT</sequence>
<organism evidence="14 15">
    <name type="scientific">Candidatus Woykebacteria bacterium RIFCSPLOWO2_01_FULL_41_12</name>
    <dbReference type="NCBI Taxonomy" id="1802604"/>
    <lineage>
        <taxon>Bacteria</taxon>
        <taxon>Candidatus Woykeibacteriota</taxon>
    </lineage>
</organism>
<evidence type="ECO:0000256" key="11">
    <source>
        <dbReference type="ARBA" id="ARBA00023204"/>
    </source>
</evidence>
<feature type="binding site" evidence="13">
    <location>
        <position position="7"/>
    </location>
    <ligand>
        <name>Mg(2+)</name>
        <dbReference type="ChEBI" id="CHEBI:18420"/>
        <label>1</label>
    </ligand>
</feature>
<evidence type="ECO:0000256" key="3">
    <source>
        <dbReference type="ARBA" id="ARBA00022722"/>
    </source>
</evidence>
<dbReference type="GO" id="GO:0008821">
    <property type="term" value="F:crossover junction DNA endonuclease activity"/>
    <property type="evidence" value="ECO:0007669"/>
    <property type="project" value="UniProtKB-UniRule"/>
</dbReference>
<evidence type="ECO:0000256" key="2">
    <source>
        <dbReference type="ARBA" id="ARBA00022490"/>
    </source>
</evidence>
<keyword evidence="10 13" id="KW-0233">DNA recombination</keyword>
<proteinExistence type="inferred from homology"/>
<protein>
    <recommendedName>
        <fullName evidence="13">Crossover junction endodeoxyribonuclease RuvC</fullName>
        <ecNumber evidence="13">3.1.21.10</ecNumber>
    </recommendedName>
    <alternativeName>
        <fullName evidence="13">Holliday junction nuclease RuvC</fullName>
    </alternativeName>
    <alternativeName>
        <fullName evidence="13">Holliday junction resolvase RuvC</fullName>
    </alternativeName>
</protein>
<dbReference type="GO" id="GO:0003677">
    <property type="term" value="F:DNA binding"/>
    <property type="evidence" value="ECO:0007669"/>
    <property type="project" value="UniProtKB-KW"/>
</dbReference>
<dbReference type="PANTHER" id="PTHR30194:SF3">
    <property type="entry name" value="CROSSOVER JUNCTION ENDODEOXYRIBONUCLEASE RUVC"/>
    <property type="match status" value="1"/>
</dbReference>
<dbReference type="GO" id="GO:0000287">
    <property type="term" value="F:magnesium ion binding"/>
    <property type="evidence" value="ECO:0007669"/>
    <property type="project" value="UniProtKB-UniRule"/>
</dbReference>
<evidence type="ECO:0000256" key="8">
    <source>
        <dbReference type="ARBA" id="ARBA00022842"/>
    </source>
</evidence>
<comment type="function">
    <text evidence="13">The RuvA-RuvB-RuvC complex processes Holliday junction (HJ) DNA during genetic recombination and DNA repair. Endonuclease that resolves HJ intermediates. Cleaves cruciform DNA by making single-stranded nicks across the HJ at symmetrical positions within the homologous arms, yielding a 5'-phosphate and a 3'-hydroxyl group; requires a central core of homology in the junction. The consensus cleavage sequence is 5'-(A/T)TT(C/G)-3'. Cleavage occurs on the 3'-side of the TT dinucleotide at the point of strand exchange. HJ branch migration catalyzed by RuvA-RuvB allows RuvC to scan DNA until it finds its consensus sequence, where it cleaves and resolves the cruciform DNA.</text>
</comment>
<dbReference type="Proteomes" id="UP000179279">
    <property type="component" value="Unassembled WGS sequence"/>
</dbReference>
<comment type="similarity">
    <text evidence="1 13">Belongs to the RuvC family.</text>
</comment>
<evidence type="ECO:0000256" key="9">
    <source>
        <dbReference type="ARBA" id="ARBA00023125"/>
    </source>
</evidence>
<evidence type="ECO:0000313" key="14">
    <source>
        <dbReference type="EMBL" id="OGY30558.1"/>
    </source>
</evidence>
<keyword evidence="9 13" id="KW-0238">DNA-binding</keyword>
<evidence type="ECO:0000313" key="15">
    <source>
        <dbReference type="Proteomes" id="UP000179279"/>
    </source>
</evidence>
<evidence type="ECO:0000256" key="10">
    <source>
        <dbReference type="ARBA" id="ARBA00023172"/>
    </source>
</evidence>
<dbReference type="GO" id="GO:0006281">
    <property type="term" value="P:DNA repair"/>
    <property type="evidence" value="ECO:0007669"/>
    <property type="project" value="UniProtKB-UniRule"/>
</dbReference>
<evidence type="ECO:0000256" key="6">
    <source>
        <dbReference type="ARBA" id="ARBA00022763"/>
    </source>
</evidence>
<comment type="catalytic activity">
    <reaction evidence="12 13">
        <text>Endonucleolytic cleavage at a junction such as a reciprocal single-stranded crossover between two homologous DNA duplexes (Holliday junction).</text>
        <dbReference type="EC" id="3.1.21.10"/>
    </reaction>
</comment>
<keyword evidence="2 13" id="KW-0963">Cytoplasm</keyword>
<evidence type="ECO:0000256" key="4">
    <source>
        <dbReference type="ARBA" id="ARBA00022723"/>
    </source>
</evidence>
<evidence type="ECO:0000256" key="12">
    <source>
        <dbReference type="ARBA" id="ARBA00029354"/>
    </source>
</evidence>
<dbReference type="PRINTS" id="PR00696">
    <property type="entry name" value="RSOLVASERUVC"/>
</dbReference>
<dbReference type="Gene3D" id="3.30.420.10">
    <property type="entry name" value="Ribonuclease H-like superfamily/Ribonuclease H"/>
    <property type="match status" value="1"/>
</dbReference>
<dbReference type="SUPFAM" id="SSF53098">
    <property type="entry name" value="Ribonuclease H-like"/>
    <property type="match status" value="1"/>
</dbReference>
<feature type="active site" evidence="13">
    <location>
        <position position="164"/>
    </location>
</feature>
<feature type="active site" evidence="13">
    <location>
        <position position="7"/>
    </location>
</feature>
<comment type="subcellular location">
    <subcellularLocation>
        <location evidence="13">Cytoplasm</location>
    </subcellularLocation>
</comment>
<keyword evidence="7 13" id="KW-0378">Hydrolase</keyword>
<evidence type="ECO:0000256" key="1">
    <source>
        <dbReference type="ARBA" id="ARBA00009518"/>
    </source>
</evidence>
<feature type="binding site" evidence="13">
    <location>
        <position position="79"/>
    </location>
    <ligand>
        <name>Mg(2+)</name>
        <dbReference type="ChEBI" id="CHEBI:18420"/>
        <label>2</label>
    </ligand>
</feature>
<gene>
    <name evidence="13" type="primary">ruvC</name>
    <name evidence="14" type="ORF">A3A57_00390</name>
</gene>
<dbReference type="InterPro" id="IPR036397">
    <property type="entry name" value="RNaseH_sf"/>
</dbReference>
<comment type="cofactor">
    <cofactor evidence="13">
        <name>Mg(2+)</name>
        <dbReference type="ChEBI" id="CHEBI:18420"/>
    </cofactor>
    <text evidence="13">Binds 2 Mg(2+) ion per subunit.</text>
</comment>
<dbReference type="InterPro" id="IPR012337">
    <property type="entry name" value="RNaseH-like_sf"/>
</dbReference>
<reference evidence="14 15" key="1">
    <citation type="journal article" date="2016" name="Nat. Commun.">
        <title>Thousands of microbial genomes shed light on interconnected biogeochemical processes in an aquifer system.</title>
        <authorList>
            <person name="Anantharaman K."/>
            <person name="Brown C.T."/>
            <person name="Hug L.A."/>
            <person name="Sharon I."/>
            <person name="Castelle C.J."/>
            <person name="Probst A.J."/>
            <person name="Thomas B.C."/>
            <person name="Singh A."/>
            <person name="Wilkins M.J."/>
            <person name="Karaoz U."/>
            <person name="Brodie E.L."/>
            <person name="Williams K.H."/>
            <person name="Hubbard S.S."/>
            <person name="Banfield J.F."/>
        </authorList>
    </citation>
    <scope>NUCLEOTIDE SEQUENCE [LARGE SCALE GENOMIC DNA]</scope>
</reference>
<keyword evidence="6 13" id="KW-0227">DNA damage</keyword>
<keyword evidence="11 13" id="KW-0234">DNA repair</keyword>
<dbReference type="InterPro" id="IPR002176">
    <property type="entry name" value="X-over_junc_endoDNase_RuvC"/>
</dbReference>
<accession>A0A1G1WS38</accession>
<dbReference type="GO" id="GO:0005737">
    <property type="term" value="C:cytoplasm"/>
    <property type="evidence" value="ECO:0007669"/>
    <property type="project" value="UniProtKB-SubCell"/>
</dbReference>
<feature type="binding site" evidence="13">
    <location>
        <position position="164"/>
    </location>
    <ligand>
        <name>Mg(2+)</name>
        <dbReference type="ChEBI" id="CHEBI:18420"/>
        <label>1</label>
    </ligand>
</feature>
<dbReference type="PANTHER" id="PTHR30194">
    <property type="entry name" value="CROSSOVER JUNCTION ENDODEOXYRIBONUCLEASE RUVC"/>
    <property type="match status" value="1"/>
</dbReference>
<dbReference type="AlphaFoldDB" id="A0A1G1WS38"/>
<dbReference type="EMBL" id="MHDA01000049">
    <property type="protein sequence ID" value="OGY30558.1"/>
    <property type="molecule type" value="Genomic_DNA"/>
</dbReference>
<dbReference type="CDD" id="cd16962">
    <property type="entry name" value="RuvC"/>
    <property type="match status" value="1"/>
</dbReference>
<comment type="subunit">
    <text evidence="13">Homodimer which binds Holliday junction (HJ) DNA. The HJ becomes 2-fold symmetrical on binding to RuvC with unstacked arms; it has a different conformation from HJ DNA in complex with RuvA. In the full resolvosome a probable DNA-RuvA(4)-RuvB(12)-RuvC(2) complex forms which resolves the HJ.</text>
</comment>
<comment type="caution">
    <text evidence="14">The sequence shown here is derived from an EMBL/GenBank/DDBJ whole genome shotgun (WGS) entry which is preliminary data.</text>
</comment>
<keyword evidence="5 13" id="KW-0255">Endonuclease</keyword>
<evidence type="ECO:0000256" key="5">
    <source>
        <dbReference type="ARBA" id="ARBA00022759"/>
    </source>
</evidence>
<evidence type="ECO:0000256" key="13">
    <source>
        <dbReference type="HAMAP-Rule" id="MF_00034"/>
    </source>
</evidence>
<dbReference type="GO" id="GO:0048476">
    <property type="term" value="C:Holliday junction resolvase complex"/>
    <property type="evidence" value="ECO:0007669"/>
    <property type="project" value="UniProtKB-UniRule"/>
</dbReference>